<sequence>MNSEVHRRPEAACPDRVPLAPDAWRIDPGNLLRALTGGARPFAFRRYRHTPARAERAPSIVTNVRRRHARMS</sequence>
<reference evidence="1" key="1">
    <citation type="submission" date="2009-05" db="EMBL/GenBank/DDBJ databases">
        <authorList>
            <person name="Harkins D.M."/>
            <person name="DeShazer D."/>
            <person name="Woods D.E."/>
            <person name="Brinkac L.M."/>
            <person name="Brown K.A."/>
            <person name="Hung G.C."/>
            <person name="Tuanyok A."/>
            <person name="Zhang B."/>
            <person name="Nierman W.C."/>
        </authorList>
    </citation>
    <scope>NUCLEOTIDE SEQUENCE [LARGE SCALE GENOMIC DNA]</scope>
    <source>
        <strain evidence="1">1710a</strain>
    </source>
</reference>
<accession>A0A0E1W954</accession>
<gene>
    <name evidence="1" type="ORF">BURPS1710A_3084</name>
</gene>
<evidence type="ECO:0000313" key="1">
    <source>
        <dbReference type="EMBL" id="EET09763.1"/>
    </source>
</evidence>
<name>A0A0E1W954_BURPE</name>
<dbReference type="GeneID" id="93060781"/>
<dbReference type="Proteomes" id="UP000001812">
    <property type="component" value="Chromosome I"/>
</dbReference>
<dbReference type="EMBL" id="CM000832">
    <property type="protein sequence ID" value="EET09763.1"/>
    <property type="molecule type" value="Genomic_DNA"/>
</dbReference>
<dbReference type="RefSeq" id="WP_004191267.1">
    <property type="nucleotide sequence ID" value="NZ_CM000832.1"/>
</dbReference>
<organism evidence="1">
    <name type="scientific">Burkholderia pseudomallei 1710a</name>
    <dbReference type="NCBI Taxonomy" id="320371"/>
    <lineage>
        <taxon>Bacteria</taxon>
        <taxon>Pseudomonadati</taxon>
        <taxon>Pseudomonadota</taxon>
        <taxon>Betaproteobacteria</taxon>
        <taxon>Burkholderiales</taxon>
        <taxon>Burkholderiaceae</taxon>
        <taxon>Burkholderia</taxon>
        <taxon>pseudomallei group</taxon>
    </lineage>
</organism>
<protein>
    <submittedName>
        <fullName evidence="1">Uncharacterized protein</fullName>
    </submittedName>
</protein>
<dbReference type="AlphaFoldDB" id="A0A0E1W954"/>
<proteinExistence type="predicted"/>
<dbReference type="HOGENOM" id="CLU_2714603_0_0_4"/>